<dbReference type="AlphaFoldDB" id="X0Y4A3"/>
<dbReference type="GO" id="GO:0071713">
    <property type="term" value="F:para-aminobenzoyl-glutamate hydrolase activity"/>
    <property type="evidence" value="ECO:0007669"/>
    <property type="project" value="TreeGrafter"/>
</dbReference>
<dbReference type="Gene3D" id="3.40.630.10">
    <property type="entry name" value="Zn peptidases"/>
    <property type="match status" value="1"/>
</dbReference>
<evidence type="ECO:0000313" key="1">
    <source>
        <dbReference type="EMBL" id="GAG43483.1"/>
    </source>
</evidence>
<name>X0Y4A3_9ZZZZ</name>
<evidence type="ECO:0008006" key="2">
    <source>
        <dbReference type="Google" id="ProtNLM"/>
    </source>
</evidence>
<dbReference type="InterPro" id="IPR052030">
    <property type="entry name" value="Peptidase_M20/M20A_hydrolases"/>
</dbReference>
<feature type="non-terminal residue" evidence="1">
    <location>
        <position position="1"/>
    </location>
</feature>
<organism evidence="1">
    <name type="scientific">marine sediment metagenome</name>
    <dbReference type="NCBI Taxonomy" id="412755"/>
    <lineage>
        <taxon>unclassified sequences</taxon>
        <taxon>metagenomes</taxon>
        <taxon>ecological metagenomes</taxon>
    </lineage>
</organism>
<dbReference type="SUPFAM" id="SSF53187">
    <property type="entry name" value="Zn-dependent exopeptidases"/>
    <property type="match status" value="1"/>
</dbReference>
<comment type="caution">
    <text evidence="1">The sequence shown here is derived from an EMBL/GenBank/DDBJ whole genome shotgun (WGS) entry which is preliminary data.</text>
</comment>
<protein>
    <recommendedName>
        <fullName evidence="2">Peptidase M20 dimerisation domain-containing protein</fullName>
    </recommendedName>
</protein>
<dbReference type="PANTHER" id="PTHR30575">
    <property type="entry name" value="PEPTIDASE M20"/>
    <property type="match status" value="1"/>
</dbReference>
<dbReference type="GO" id="GO:0005737">
    <property type="term" value="C:cytoplasm"/>
    <property type="evidence" value="ECO:0007669"/>
    <property type="project" value="TreeGrafter"/>
</dbReference>
<dbReference type="EMBL" id="BARS01055191">
    <property type="protein sequence ID" value="GAG43483.1"/>
    <property type="molecule type" value="Genomic_DNA"/>
</dbReference>
<dbReference type="GO" id="GO:0016805">
    <property type="term" value="F:dipeptidase activity"/>
    <property type="evidence" value="ECO:0007669"/>
    <property type="project" value="TreeGrafter"/>
</dbReference>
<accession>X0Y4A3</accession>
<dbReference type="GO" id="GO:0046657">
    <property type="term" value="P:folic acid catabolic process"/>
    <property type="evidence" value="ECO:0007669"/>
    <property type="project" value="TreeGrafter"/>
</dbReference>
<proteinExistence type="predicted"/>
<reference evidence="1" key="1">
    <citation type="journal article" date="2014" name="Front. Microbiol.">
        <title>High frequency of phylogenetically diverse reductive dehalogenase-homologous genes in deep subseafloor sedimentary metagenomes.</title>
        <authorList>
            <person name="Kawai M."/>
            <person name="Futagami T."/>
            <person name="Toyoda A."/>
            <person name="Takaki Y."/>
            <person name="Nishi S."/>
            <person name="Hori S."/>
            <person name="Arai W."/>
            <person name="Tsubouchi T."/>
            <person name="Morono Y."/>
            <person name="Uchiyama I."/>
            <person name="Ito T."/>
            <person name="Fujiyama A."/>
            <person name="Inagaki F."/>
            <person name="Takami H."/>
        </authorList>
    </citation>
    <scope>NUCLEOTIDE SEQUENCE</scope>
    <source>
        <strain evidence="1">Expedition CK06-06</strain>
    </source>
</reference>
<gene>
    <name evidence="1" type="ORF">S01H1_81550</name>
</gene>
<sequence>VLRFGVRSSDDTYVPTLVDTVVNCAKGAALATGCEVEFTLSNGLKSNIHNKPLEDLFQRVFDELGVEYRDPLEVATIPPGGSTDFADVTHVVSGIHPMIGIGGEGYTMHSSDFAGHTLTPEGDKGLEVGAKSLAMASIEILTNPDLLAEIKAEFERNRV</sequence>
<dbReference type="PANTHER" id="PTHR30575:SF0">
    <property type="entry name" value="XAA-ARG DIPEPTIDASE"/>
    <property type="match status" value="1"/>
</dbReference>